<dbReference type="PANTHER" id="PTHR11088:SF60">
    <property type="entry name" value="TRNA DIMETHYLALLYLTRANSFERASE"/>
    <property type="match status" value="1"/>
</dbReference>
<keyword evidence="6 10" id="KW-0547">Nucleotide-binding</keyword>
<comment type="similarity">
    <text evidence="3 10 13">Belongs to the IPP transferase family.</text>
</comment>
<evidence type="ECO:0000256" key="10">
    <source>
        <dbReference type="HAMAP-Rule" id="MF_00185"/>
    </source>
</evidence>
<dbReference type="Pfam" id="PF01715">
    <property type="entry name" value="IPPT"/>
    <property type="match status" value="1"/>
</dbReference>
<dbReference type="InterPro" id="IPR039657">
    <property type="entry name" value="Dimethylallyltransferase"/>
</dbReference>
<feature type="site" description="Interaction with substrate tRNA" evidence="10">
    <location>
        <position position="143"/>
    </location>
</feature>
<evidence type="ECO:0000256" key="7">
    <source>
        <dbReference type="ARBA" id="ARBA00022840"/>
    </source>
</evidence>
<reference evidence="14 15" key="1">
    <citation type="submission" date="2018-05" db="EMBL/GenBank/DDBJ databases">
        <title>Genomic Encyclopedia of Type Strains, Phase IV (KMG-IV): sequencing the most valuable type-strain genomes for metagenomic binning, comparative biology and taxonomic classification.</title>
        <authorList>
            <person name="Goeker M."/>
        </authorList>
    </citation>
    <scope>NUCLEOTIDE SEQUENCE [LARGE SCALE GENOMIC DNA]</scope>
    <source>
        <strain evidence="14 15">DSM 100333</strain>
    </source>
</reference>
<evidence type="ECO:0000313" key="15">
    <source>
        <dbReference type="Proteomes" id="UP000245870"/>
    </source>
</evidence>
<dbReference type="PANTHER" id="PTHR11088">
    <property type="entry name" value="TRNA DIMETHYLALLYLTRANSFERASE"/>
    <property type="match status" value="1"/>
</dbReference>
<protein>
    <recommendedName>
        <fullName evidence="10">tRNA dimethylallyltransferase</fullName>
        <ecNumber evidence="10">2.5.1.75</ecNumber>
    </recommendedName>
    <alternativeName>
        <fullName evidence="10">Dimethylallyl diphosphate:tRNA dimethylallyltransferase</fullName>
        <shortName evidence="10">DMAPP:tRNA dimethylallyltransferase</shortName>
        <shortName evidence="10">DMATase</shortName>
    </alternativeName>
    <alternativeName>
        <fullName evidence="10">Isopentenyl-diphosphate:tRNA isopentenyltransferase</fullName>
        <shortName evidence="10">IPP transferase</shortName>
        <shortName evidence="10">IPPT</shortName>
        <shortName evidence="10">IPTase</shortName>
    </alternativeName>
</protein>
<dbReference type="InterPro" id="IPR018022">
    <property type="entry name" value="IPT"/>
</dbReference>
<dbReference type="GO" id="GO:0052381">
    <property type="term" value="F:tRNA dimethylallyltransferase activity"/>
    <property type="evidence" value="ECO:0007669"/>
    <property type="project" value="UniProtKB-UniRule"/>
</dbReference>
<dbReference type="OrthoDB" id="9776390at2"/>
<keyword evidence="15" id="KW-1185">Reference proteome</keyword>
<evidence type="ECO:0000256" key="6">
    <source>
        <dbReference type="ARBA" id="ARBA00022741"/>
    </source>
</evidence>
<keyword evidence="7 10" id="KW-0067">ATP-binding</keyword>
<gene>
    <name evidence="10" type="primary">miaA</name>
    <name evidence="14" type="ORF">C7379_11358</name>
</gene>
<dbReference type="NCBIfam" id="TIGR00174">
    <property type="entry name" value="miaA"/>
    <property type="match status" value="1"/>
</dbReference>
<comment type="cofactor">
    <cofactor evidence="1 10">
        <name>Mg(2+)</name>
        <dbReference type="ChEBI" id="CHEBI:18420"/>
    </cofactor>
</comment>
<feature type="binding site" evidence="10">
    <location>
        <begin position="28"/>
        <end position="33"/>
    </location>
    <ligand>
        <name>substrate</name>
    </ligand>
</feature>
<evidence type="ECO:0000313" key="14">
    <source>
        <dbReference type="EMBL" id="PVX53396.1"/>
    </source>
</evidence>
<feature type="binding site" evidence="10">
    <location>
        <begin position="26"/>
        <end position="33"/>
    </location>
    <ligand>
        <name>ATP</name>
        <dbReference type="ChEBI" id="CHEBI:30616"/>
    </ligand>
</feature>
<dbReference type="EC" id="2.5.1.75" evidence="10"/>
<dbReference type="RefSeq" id="WP_116616769.1">
    <property type="nucleotide sequence ID" value="NZ_QENY01000013.1"/>
</dbReference>
<dbReference type="HAMAP" id="MF_00185">
    <property type="entry name" value="IPP_trans"/>
    <property type="match status" value="1"/>
</dbReference>
<feature type="region of interest" description="Interaction with substrate tRNA" evidence="10">
    <location>
        <begin position="51"/>
        <end position="54"/>
    </location>
</feature>
<organism evidence="14 15">
    <name type="scientific">Hallella colorans</name>
    <dbReference type="NCBI Taxonomy" id="1703337"/>
    <lineage>
        <taxon>Bacteria</taxon>
        <taxon>Pseudomonadati</taxon>
        <taxon>Bacteroidota</taxon>
        <taxon>Bacteroidia</taxon>
        <taxon>Bacteroidales</taxon>
        <taxon>Prevotellaceae</taxon>
        <taxon>Hallella</taxon>
    </lineage>
</organism>
<evidence type="ECO:0000256" key="3">
    <source>
        <dbReference type="ARBA" id="ARBA00005842"/>
    </source>
</evidence>
<dbReference type="Gene3D" id="1.10.287.890">
    <property type="entry name" value="Crystal structure of tRNA isopentenylpyrophosphate transferase (bh2366) domain"/>
    <property type="match status" value="1"/>
</dbReference>
<dbReference type="GO" id="GO:0006400">
    <property type="term" value="P:tRNA modification"/>
    <property type="evidence" value="ECO:0007669"/>
    <property type="project" value="TreeGrafter"/>
</dbReference>
<dbReference type="SUPFAM" id="SSF52540">
    <property type="entry name" value="P-loop containing nucleoside triphosphate hydrolases"/>
    <property type="match status" value="2"/>
</dbReference>
<comment type="caution">
    <text evidence="10">Lacks conserved residue(s) required for the propagation of feature annotation.</text>
</comment>
<evidence type="ECO:0000256" key="13">
    <source>
        <dbReference type="RuleBase" id="RU003785"/>
    </source>
</evidence>
<comment type="caution">
    <text evidence="14">The sequence shown here is derived from an EMBL/GenBank/DDBJ whole genome shotgun (WGS) entry which is preliminary data.</text>
</comment>
<keyword evidence="5 10" id="KW-0819">tRNA processing</keyword>
<evidence type="ECO:0000256" key="9">
    <source>
        <dbReference type="ARBA" id="ARBA00049563"/>
    </source>
</evidence>
<dbReference type="AlphaFoldDB" id="A0A2U0U6Z4"/>
<evidence type="ECO:0000256" key="5">
    <source>
        <dbReference type="ARBA" id="ARBA00022694"/>
    </source>
</evidence>
<dbReference type="Gene3D" id="3.40.50.300">
    <property type="entry name" value="P-loop containing nucleotide triphosphate hydrolases"/>
    <property type="match status" value="1"/>
</dbReference>
<sequence>MAILSPQTTNADLSSKPRTRLITILGPTACGKTALAVALANELGSEIISADSRQVYRGMDIGTGKDLEDYVVDGKRVPYHLIDIVEPGSKYNLYRYQRDFMAAYDDIVSRGAQPILCGGTGLYIEAVLKGYALSTVPQNPALRKQLEGESLETLTQKLVELKKKNNSNMHNTTDVDSCQRAIRAIEIETYNLEHTAERRPAQPVDAIVFGLDIDREERRRKISERLRQRLDNGMVDEIKRLLDNGIAATDLIYYGLEYKYVTEYVIGKLSFDEMYRQLEIAIHQFAKRQMTWFRGMERRGTDIHWLDAALCMEKKINEIKRML</sequence>
<keyword evidence="4 10" id="KW-0808">Transferase</keyword>
<proteinExistence type="inferred from homology"/>
<comment type="catalytic activity">
    <reaction evidence="9 10 11">
        <text>adenosine(37) in tRNA + dimethylallyl diphosphate = N(6)-dimethylallyladenosine(37) in tRNA + diphosphate</text>
        <dbReference type="Rhea" id="RHEA:26482"/>
        <dbReference type="Rhea" id="RHEA-COMP:10162"/>
        <dbReference type="Rhea" id="RHEA-COMP:10375"/>
        <dbReference type="ChEBI" id="CHEBI:33019"/>
        <dbReference type="ChEBI" id="CHEBI:57623"/>
        <dbReference type="ChEBI" id="CHEBI:74411"/>
        <dbReference type="ChEBI" id="CHEBI:74415"/>
        <dbReference type="EC" id="2.5.1.75"/>
    </reaction>
</comment>
<comment type="subunit">
    <text evidence="10">Monomer.</text>
</comment>
<evidence type="ECO:0000256" key="2">
    <source>
        <dbReference type="ARBA" id="ARBA00003213"/>
    </source>
</evidence>
<evidence type="ECO:0000256" key="1">
    <source>
        <dbReference type="ARBA" id="ARBA00001946"/>
    </source>
</evidence>
<feature type="site" description="Interaction with substrate tRNA" evidence="10">
    <location>
        <position position="120"/>
    </location>
</feature>
<evidence type="ECO:0000256" key="4">
    <source>
        <dbReference type="ARBA" id="ARBA00022679"/>
    </source>
</evidence>
<evidence type="ECO:0000256" key="12">
    <source>
        <dbReference type="RuleBase" id="RU003784"/>
    </source>
</evidence>
<comment type="function">
    <text evidence="2 10 12">Catalyzes the transfer of a dimethylallyl group onto the adenine at position 37 in tRNAs that read codons beginning with uridine, leading to the formation of N6-(dimethylallyl)adenosine (i(6)A).</text>
</comment>
<accession>A0A2U0U6Z4</accession>
<evidence type="ECO:0000256" key="8">
    <source>
        <dbReference type="ARBA" id="ARBA00022842"/>
    </source>
</evidence>
<dbReference type="InterPro" id="IPR027417">
    <property type="entry name" value="P-loop_NTPase"/>
</dbReference>
<dbReference type="Proteomes" id="UP000245870">
    <property type="component" value="Unassembled WGS sequence"/>
</dbReference>
<keyword evidence="8 10" id="KW-0460">Magnesium</keyword>
<evidence type="ECO:0000256" key="11">
    <source>
        <dbReference type="RuleBase" id="RU003783"/>
    </source>
</evidence>
<feature type="region of interest" description="Interaction with substrate tRNA" evidence="10">
    <location>
        <begin position="179"/>
        <end position="183"/>
    </location>
</feature>
<name>A0A2U0U6Z4_9BACT</name>
<dbReference type="GO" id="GO:0005524">
    <property type="term" value="F:ATP binding"/>
    <property type="evidence" value="ECO:0007669"/>
    <property type="project" value="UniProtKB-UniRule"/>
</dbReference>
<dbReference type="EMBL" id="QENY01000013">
    <property type="protein sequence ID" value="PVX53396.1"/>
    <property type="molecule type" value="Genomic_DNA"/>
</dbReference>